<accession>A0A1G2K4I4</accession>
<dbReference type="EMBL" id="MHQC01000059">
    <property type="protein sequence ID" value="OGZ93410.1"/>
    <property type="molecule type" value="Genomic_DNA"/>
</dbReference>
<proteinExistence type="predicted"/>
<organism evidence="1 2">
    <name type="scientific">Candidatus Sungbacteria bacterium RIFCSPHIGHO2_01_FULL_47_32</name>
    <dbReference type="NCBI Taxonomy" id="1802264"/>
    <lineage>
        <taxon>Bacteria</taxon>
        <taxon>Candidatus Sungiibacteriota</taxon>
    </lineage>
</organism>
<sequence length="197" mass="21809">MAPSHATGNNRCFKISIKGGEMSFRKIFVLALLSLTILFPGAVFAGNDPQGIHFIFTVIDNKTGQDVALIGWADLSLLDSKKKAWFCEGLPDPLKDRYVYKVSVSQYLFDSDGFMLRAGQMDKGKYEFTTGANIYFLRLSKVAPFSAKEIVNISSRQGVAPFTFSAIYPTVADHFVDYGTKVPGLTIKNLICTLRTK</sequence>
<reference evidence="1 2" key="1">
    <citation type="journal article" date="2016" name="Nat. Commun.">
        <title>Thousands of microbial genomes shed light on interconnected biogeochemical processes in an aquifer system.</title>
        <authorList>
            <person name="Anantharaman K."/>
            <person name="Brown C.T."/>
            <person name="Hug L.A."/>
            <person name="Sharon I."/>
            <person name="Castelle C.J."/>
            <person name="Probst A.J."/>
            <person name="Thomas B.C."/>
            <person name="Singh A."/>
            <person name="Wilkins M.J."/>
            <person name="Karaoz U."/>
            <person name="Brodie E.L."/>
            <person name="Williams K.H."/>
            <person name="Hubbard S.S."/>
            <person name="Banfield J.F."/>
        </authorList>
    </citation>
    <scope>NUCLEOTIDE SEQUENCE [LARGE SCALE GENOMIC DNA]</scope>
</reference>
<name>A0A1G2K4I4_9BACT</name>
<dbReference type="Proteomes" id="UP000177152">
    <property type="component" value="Unassembled WGS sequence"/>
</dbReference>
<evidence type="ECO:0000313" key="2">
    <source>
        <dbReference type="Proteomes" id="UP000177152"/>
    </source>
</evidence>
<dbReference type="AlphaFoldDB" id="A0A1G2K4I4"/>
<comment type="caution">
    <text evidence="1">The sequence shown here is derived from an EMBL/GenBank/DDBJ whole genome shotgun (WGS) entry which is preliminary data.</text>
</comment>
<gene>
    <name evidence="1" type="ORF">A2633_01655</name>
</gene>
<evidence type="ECO:0000313" key="1">
    <source>
        <dbReference type="EMBL" id="OGZ93410.1"/>
    </source>
</evidence>
<protein>
    <submittedName>
        <fullName evidence="1">Uncharacterized protein</fullName>
    </submittedName>
</protein>